<evidence type="ECO:0000256" key="1">
    <source>
        <dbReference type="ARBA" id="ARBA00004141"/>
    </source>
</evidence>
<feature type="transmembrane region" description="Helical" evidence="6">
    <location>
        <begin position="40"/>
        <end position="58"/>
    </location>
</feature>
<feature type="transmembrane region" description="Helical" evidence="6">
    <location>
        <begin position="99"/>
        <end position="117"/>
    </location>
</feature>
<evidence type="ECO:0000313" key="9">
    <source>
        <dbReference type="Proteomes" id="UP000277007"/>
    </source>
</evidence>
<feature type="transmembrane region" description="Helical" evidence="6">
    <location>
        <begin position="70"/>
        <end position="93"/>
    </location>
</feature>
<feature type="transmembrane region" description="Helical" evidence="6">
    <location>
        <begin position="275"/>
        <end position="291"/>
    </location>
</feature>
<name>A0A431V9S1_9PROT</name>
<dbReference type="PANTHER" id="PTHR32322:SF2">
    <property type="entry name" value="EAMA DOMAIN-CONTAINING PROTEIN"/>
    <property type="match status" value="1"/>
</dbReference>
<dbReference type="PANTHER" id="PTHR32322">
    <property type="entry name" value="INNER MEMBRANE TRANSPORTER"/>
    <property type="match status" value="1"/>
</dbReference>
<dbReference type="Pfam" id="PF00892">
    <property type="entry name" value="EamA"/>
    <property type="match status" value="1"/>
</dbReference>
<dbReference type="InterPro" id="IPR000620">
    <property type="entry name" value="EamA_dom"/>
</dbReference>
<feature type="transmembrane region" description="Helical" evidence="6">
    <location>
        <begin position="129"/>
        <end position="150"/>
    </location>
</feature>
<dbReference type="AlphaFoldDB" id="A0A431V9S1"/>
<feature type="transmembrane region" description="Helical" evidence="6">
    <location>
        <begin position="186"/>
        <end position="207"/>
    </location>
</feature>
<evidence type="ECO:0000256" key="6">
    <source>
        <dbReference type="SAM" id="Phobius"/>
    </source>
</evidence>
<dbReference type="EMBL" id="RXMA01000055">
    <property type="protein sequence ID" value="RTR12459.1"/>
    <property type="molecule type" value="Genomic_DNA"/>
</dbReference>
<dbReference type="InterPro" id="IPR050638">
    <property type="entry name" value="AA-Vitamin_Transporters"/>
</dbReference>
<organism evidence="8 9">
    <name type="scientific">Azospirillum griseum</name>
    <dbReference type="NCBI Taxonomy" id="2496639"/>
    <lineage>
        <taxon>Bacteria</taxon>
        <taxon>Pseudomonadati</taxon>
        <taxon>Pseudomonadota</taxon>
        <taxon>Alphaproteobacteria</taxon>
        <taxon>Rhodospirillales</taxon>
        <taxon>Azospirillaceae</taxon>
        <taxon>Azospirillum</taxon>
    </lineage>
</organism>
<accession>A0A431V9S1</accession>
<evidence type="ECO:0000313" key="8">
    <source>
        <dbReference type="EMBL" id="RTR12459.1"/>
    </source>
</evidence>
<protein>
    <submittedName>
        <fullName evidence="8">DMT family transporter</fullName>
    </submittedName>
</protein>
<feature type="transmembrane region" description="Helical" evidence="6">
    <location>
        <begin position="156"/>
        <end position="174"/>
    </location>
</feature>
<keyword evidence="5 6" id="KW-0472">Membrane</keyword>
<feature type="transmembrane region" description="Helical" evidence="6">
    <location>
        <begin position="249"/>
        <end position="269"/>
    </location>
</feature>
<comment type="similarity">
    <text evidence="2">Belongs to the EamA transporter family.</text>
</comment>
<feature type="domain" description="EamA" evidence="7">
    <location>
        <begin position="11"/>
        <end position="143"/>
    </location>
</feature>
<gene>
    <name evidence="8" type="ORF">EJ903_25445</name>
</gene>
<keyword evidence="3 6" id="KW-0812">Transmembrane</keyword>
<sequence>MGRVLATSSTVALLALCGLLFASRIMVTKAALGAGAQPFQLGLIGNAGAGLCLLPWLLASGQGLPRGWRVGALFVALGVVSVAVPTVLSNLVVQRVGPAYAATVYALSPLLTMSFAAGFGVERMFPRRALGIGLGFVGMLTLVWQQVAAINLGQPAWVVIGLAIPACAALGNIIRSAFWPAGASALAFSCGTLFTASLTLGLLAPLFEDPRGWEWADPPMLGWTLLLVAASAVSYLMNFRLQRIGGPVVFSQLGYWGTGFGVLLSALLFGDVLTALSVLGLGLIVWGGMLARRTAP</sequence>
<evidence type="ECO:0000256" key="2">
    <source>
        <dbReference type="ARBA" id="ARBA00007362"/>
    </source>
</evidence>
<evidence type="ECO:0000256" key="4">
    <source>
        <dbReference type="ARBA" id="ARBA00022989"/>
    </source>
</evidence>
<evidence type="ECO:0000256" key="5">
    <source>
        <dbReference type="ARBA" id="ARBA00023136"/>
    </source>
</evidence>
<feature type="transmembrane region" description="Helical" evidence="6">
    <location>
        <begin position="219"/>
        <end position="237"/>
    </location>
</feature>
<reference evidence="8 9" key="1">
    <citation type="submission" date="2018-12" db="EMBL/GenBank/DDBJ databases">
        <authorList>
            <person name="Yang Y."/>
        </authorList>
    </citation>
    <scope>NUCLEOTIDE SEQUENCE [LARGE SCALE GENOMIC DNA]</scope>
    <source>
        <strain evidence="8 9">L-25-5w-1</strain>
    </source>
</reference>
<dbReference type="GO" id="GO:0016020">
    <property type="term" value="C:membrane"/>
    <property type="evidence" value="ECO:0007669"/>
    <property type="project" value="UniProtKB-SubCell"/>
</dbReference>
<keyword evidence="9" id="KW-1185">Reference proteome</keyword>
<dbReference type="SUPFAM" id="SSF103481">
    <property type="entry name" value="Multidrug resistance efflux transporter EmrE"/>
    <property type="match status" value="2"/>
</dbReference>
<evidence type="ECO:0000256" key="3">
    <source>
        <dbReference type="ARBA" id="ARBA00022692"/>
    </source>
</evidence>
<keyword evidence="4 6" id="KW-1133">Transmembrane helix</keyword>
<proteinExistence type="inferred from homology"/>
<dbReference type="OrthoDB" id="8688375at2"/>
<dbReference type="InterPro" id="IPR037185">
    <property type="entry name" value="EmrE-like"/>
</dbReference>
<evidence type="ECO:0000259" key="7">
    <source>
        <dbReference type="Pfam" id="PF00892"/>
    </source>
</evidence>
<dbReference type="Proteomes" id="UP000277007">
    <property type="component" value="Unassembled WGS sequence"/>
</dbReference>
<comment type="subcellular location">
    <subcellularLocation>
        <location evidence="1">Membrane</location>
        <topology evidence="1">Multi-pass membrane protein</topology>
    </subcellularLocation>
</comment>
<comment type="caution">
    <text evidence="8">The sequence shown here is derived from an EMBL/GenBank/DDBJ whole genome shotgun (WGS) entry which is preliminary data.</text>
</comment>